<dbReference type="HOGENOM" id="CLU_059703_1_0_2"/>
<evidence type="ECO:0000313" key="1">
    <source>
        <dbReference type="EMBL" id="AIY89884.1"/>
    </source>
</evidence>
<dbReference type="EMBL" id="CP009552">
    <property type="protein sequence ID" value="AIY89884.1"/>
    <property type="molecule type" value="Genomic_DNA"/>
</dbReference>
<dbReference type="RefSeq" id="WP_048091422.1">
    <property type="nucleotide sequence ID" value="NZ_CP009552.1"/>
</dbReference>
<proteinExistence type="predicted"/>
<dbReference type="STRING" id="565033.GACE_0835"/>
<organism evidence="1 2">
    <name type="scientific">Geoglobus acetivorans</name>
    <dbReference type="NCBI Taxonomy" id="565033"/>
    <lineage>
        <taxon>Archaea</taxon>
        <taxon>Methanobacteriati</taxon>
        <taxon>Methanobacteriota</taxon>
        <taxon>Archaeoglobi</taxon>
        <taxon>Archaeoglobales</taxon>
        <taxon>Archaeoglobaceae</taxon>
        <taxon>Geoglobus</taxon>
    </lineage>
</organism>
<dbReference type="KEGG" id="gac:GACE_0835"/>
<sequence length="288" mass="32220">MPEVFDRYVELQVGSTVMTLDEFDIEFSIENDTEATAGQAEITVYNLGKSKQAFKKDEVVQLKAGYRNDYGMVFYGMIRKVWDEKDGADVKTVVEASDMTRQLWSLRPICKKYPKGTSIKTIVEELFGEAGIPIGKIEDPGVTLKKDMVFGGKTTSTPYTVLTEEVLPFVNGELAKGTVLDGGFATLMRSAEYTCYVKNGMGYFVRKGFQDVTVIVLDSESGLMEVQDVSDEDNDTAYKVRGLLNWKINQDAVVKVDSMLVSGLFKVRKYKHVCKGEQYFTEAEVVPV</sequence>
<accession>A0A0A7GCY1</accession>
<dbReference type="eggNOG" id="arCOG10308">
    <property type="taxonomic scope" value="Archaea"/>
</dbReference>
<gene>
    <name evidence="1" type="ORF">GACE_0835</name>
</gene>
<dbReference type="Proteomes" id="UP000030624">
    <property type="component" value="Chromosome"/>
</dbReference>
<dbReference type="SUPFAM" id="SSF69279">
    <property type="entry name" value="Phage tail proteins"/>
    <property type="match status" value="1"/>
</dbReference>
<reference evidence="1 2" key="1">
    <citation type="journal article" date="2015" name="Appl. Environ. Microbiol.">
        <title>The Geoglobus acetivorans genome: Fe(III) reduction, acetate utilization, autotrophic growth, and degradation of aromatic compounds in a hyperthermophilic archaeon.</title>
        <authorList>
            <person name="Mardanov A.V."/>
            <person name="Slododkina G.B."/>
            <person name="Slobodkin A.I."/>
            <person name="Beletsky A.V."/>
            <person name="Gavrilov S.N."/>
            <person name="Kublanov I.V."/>
            <person name="Bonch-Osmolovskaya E.A."/>
            <person name="Skryabin K.G."/>
            <person name="Ravin N.V."/>
        </authorList>
    </citation>
    <scope>NUCLEOTIDE SEQUENCE [LARGE SCALE GENOMIC DNA]</scope>
    <source>
        <strain evidence="1 2">SBH6</strain>
    </source>
</reference>
<evidence type="ECO:0000313" key="2">
    <source>
        <dbReference type="Proteomes" id="UP000030624"/>
    </source>
</evidence>
<name>A0A0A7GCY1_GEOAI</name>
<dbReference type="AlphaFoldDB" id="A0A0A7GCY1"/>
<protein>
    <recommendedName>
        <fullName evidence="3">Phage protein</fullName>
    </recommendedName>
</protein>
<evidence type="ECO:0008006" key="3">
    <source>
        <dbReference type="Google" id="ProtNLM"/>
    </source>
</evidence>
<dbReference type="GeneID" id="24797432"/>